<dbReference type="PANTHER" id="PTHR32303:SF4">
    <property type="entry name" value="QUINOPROTEIN GLUCOSE DEHYDROGENASE"/>
    <property type="match status" value="1"/>
</dbReference>
<dbReference type="PANTHER" id="PTHR32303">
    <property type="entry name" value="QUINOPROTEIN ALCOHOL DEHYDROGENASE (CYTOCHROME C)"/>
    <property type="match status" value="1"/>
</dbReference>
<feature type="non-terminal residue" evidence="5">
    <location>
        <position position="1"/>
    </location>
</feature>
<comment type="caution">
    <text evidence="5">The sequence shown here is derived from an EMBL/GenBank/DDBJ whole genome shotgun (WGS) entry which is preliminary data.</text>
</comment>
<evidence type="ECO:0000259" key="4">
    <source>
        <dbReference type="Pfam" id="PF01011"/>
    </source>
</evidence>
<reference evidence="6" key="1">
    <citation type="submission" date="2017-08" db="EMBL/GenBank/DDBJ databases">
        <title>A dynamic microbial community with high functional redundancy inhabits the cold, oxic subseafloor aquifer.</title>
        <authorList>
            <person name="Tully B.J."/>
            <person name="Wheat C.G."/>
            <person name="Glazer B.T."/>
            <person name="Huber J.A."/>
        </authorList>
    </citation>
    <scope>NUCLEOTIDE SEQUENCE [LARGE SCALE GENOMIC DNA]</scope>
</reference>
<dbReference type="InterPro" id="IPR002372">
    <property type="entry name" value="PQQ_rpt_dom"/>
</dbReference>
<keyword evidence="3" id="KW-0560">Oxidoreductase</keyword>
<comment type="similarity">
    <text evidence="2">Belongs to the bacterial PQQ dehydrogenase family.</text>
</comment>
<dbReference type="InterPro" id="IPR011047">
    <property type="entry name" value="Quinoprotein_ADH-like_sf"/>
</dbReference>
<evidence type="ECO:0000313" key="5">
    <source>
        <dbReference type="EMBL" id="PCH62417.1"/>
    </source>
</evidence>
<gene>
    <name evidence="5" type="ORF">COC19_02975</name>
</gene>
<dbReference type="EMBL" id="NVQR01000040">
    <property type="protein sequence ID" value="PCH62417.1"/>
    <property type="molecule type" value="Genomic_DNA"/>
</dbReference>
<evidence type="ECO:0000313" key="6">
    <source>
        <dbReference type="Proteomes" id="UP000218172"/>
    </source>
</evidence>
<proteinExistence type="inferred from homology"/>
<protein>
    <submittedName>
        <fullName evidence="5">Pyrroloquinoline quinone-dependent dehydrogenase</fullName>
    </submittedName>
</protein>
<evidence type="ECO:0000256" key="3">
    <source>
        <dbReference type="ARBA" id="ARBA00023002"/>
    </source>
</evidence>
<dbReference type="AlphaFoldDB" id="A0A2A4MRP1"/>
<dbReference type="GO" id="GO:0016491">
    <property type="term" value="F:oxidoreductase activity"/>
    <property type="evidence" value="ECO:0007669"/>
    <property type="project" value="UniProtKB-KW"/>
</dbReference>
<dbReference type="Proteomes" id="UP000218172">
    <property type="component" value="Unassembled WGS sequence"/>
</dbReference>
<evidence type="ECO:0000256" key="1">
    <source>
        <dbReference type="ARBA" id="ARBA00001931"/>
    </source>
</evidence>
<dbReference type="Gene3D" id="2.140.10.10">
    <property type="entry name" value="Quinoprotein alcohol dehydrogenase-like superfamily"/>
    <property type="match status" value="2"/>
</dbReference>
<accession>A0A2A4MRP1</accession>
<name>A0A2A4MRP1_9GAMM</name>
<evidence type="ECO:0000256" key="2">
    <source>
        <dbReference type="ARBA" id="ARBA00008156"/>
    </source>
</evidence>
<dbReference type="Pfam" id="PF01011">
    <property type="entry name" value="PQQ"/>
    <property type="match status" value="1"/>
</dbReference>
<organism evidence="5 6">
    <name type="scientific">SAR86 cluster bacterium</name>
    <dbReference type="NCBI Taxonomy" id="2030880"/>
    <lineage>
        <taxon>Bacteria</taxon>
        <taxon>Pseudomonadati</taxon>
        <taxon>Pseudomonadota</taxon>
        <taxon>Gammaproteobacteria</taxon>
        <taxon>SAR86 cluster</taxon>
    </lineage>
</organism>
<sequence length="417" mass="45028">QPGEYGHETWENDAWKWTGDISSWAPLSADPELGLVYIPTNGATVDFYGGFRPGDNLFSTTLIALNVDTGEREWHFQLVHHDIWNYDTPTAPILLDVNVDGQMIPAIAQATKQANLYAFNRATGEPLWPIIETPVPASKIPGEQLSLTQPVPTRPAAYEMQELTHDELVDYTPELRAQAIEALADWEYGPIFQPPLHRDNDIGKKGSLWCPGDVGGTNINGPAAADPTSGIIYVTSVKGCTSRVMVTGAEADTRYDAPTGTSLAQYAVGTGRSGPRHPAGIPLFKPPYSRITAIDLNTGDHLWYIPVGETPDRYKNNPALAGIDIGNTGTGAHAPMVITENLLIYTSNNSDGTPAMFAVDKKTGEQVGKVNTPATTRYGMMTYVHEGVQFIMLQTGGKLTTMALPGWDDGHSSGGGH</sequence>
<comment type="cofactor">
    <cofactor evidence="1">
        <name>pyrroloquinoline quinone</name>
        <dbReference type="ChEBI" id="CHEBI:58442"/>
    </cofactor>
</comment>
<dbReference type="SUPFAM" id="SSF50998">
    <property type="entry name" value="Quinoprotein alcohol dehydrogenase-like"/>
    <property type="match status" value="1"/>
</dbReference>
<feature type="domain" description="Pyrrolo-quinoline quinone repeat" evidence="4">
    <location>
        <begin position="2"/>
        <end position="391"/>
    </location>
</feature>